<evidence type="ECO:0000259" key="2">
    <source>
        <dbReference type="PROSITE" id="PS51781"/>
    </source>
</evidence>
<dbReference type="EMBL" id="UINC01055867">
    <property type="protein sequence ID" value="SVB75244.1"/>
    <property type="molecule type" value="Genomic_DNA"/>
</dbReference>
<dbReference type="InterPro" id="IPR003646">
    <property type="entry name" value="SH3-like_bac-type"/>
</dbReference>
<keyword evidence="1" id="KW-0472">Membrane</keyword>
<evidence type="ECO:0000256" key="1">
    <source>
        <dbReference type="SAM" id="Phobius"/>
    </source>
</evidence>
<accession>A0A382GKF0</accession>
<organism evidence="3">
    <name type="scientific">marine metagenome</name>
    <dbReference type="NCBI Taxonomy" id="408172"/>
    <lineage>
        <taxon>unclassified sequences</taxon>
        <taxon>metagenomes</taxon>
        <taxon>ecological metagenomes</taxon>
    </lineage>
</organism>
<protein>
    <recommendedName>
        <fullName evidence="2">SH3b domain-containing protein</fullName>
    </recommendedName>
</protein>
<name>A0A382GKF0_9ZZZZ</name>
<keyword evidence="1" id="KW-1133">Transmembrane helix</keyword>
<keyword evidence="1" id="KW-0812">Transmembrane</keyword>
<dbReference type="Pfam" id="PF08239">
    <property type="entry name" value="SH3_3"/>
    <property type="match status" value="1"/>
</dbReference>
<proteinExistence type="predicted"/>
<gene>
    <name evidence="3" type="ORF">METZ01_LOCUS228098</name>
</gene>
<reference evidence="3" key="1">
    <citation type="submission" date="2018-05" db="EMBL/GenBank/DDBJ databases">
        <authorList>
            <person name="Lanie J.A."/>
            <person name="Ng W.-L."/>
            <person name="Kazmierczak K.M."/>
            <person name="Andrzejewski T.M."/>
            <person name="Davidsen T.M."/>
            <person name="Wayne K.J."/>
            <person name="Tettelin H."/>
            <person name="Glass J.I."/>
            <person name="Rusch D."/>
            <person name="Podicherti R."/>
            <person name="Tsui H.-C.T."/>
            <person name="Winkler M.E."/>
        </authorList>
    </citation>
    <scope>NUCLEOTIDE SEQUENCE</scope>
</reference>
<dbReference type="Gene3D" id="2.30.30.40">
    <property type="entry name" value="SH3 Domains"/>
    <property type="match status" value="1"/>
</dbReference>
<dbReference type="PROSITE" id="PS51781">
    <property type="entry name" value="SH3B"/>
    <property type="match status" value="1"/>
</dbReference>
<dbReference type="SMART" id="SM00287">
    <property type="entry name" value="SH3b"/>
    <property type="match status" value="1"/>
</dbReference>
<evidence type="ECO:0000313" key="3">
    <source>
        <dbReference type="EMBL" id="SVB75244.1"/>
    </source>
</evidence>
<feature type="transmembrane region" description="Helical" evidence="1">
    <location>
        <begin position="34"/>
        <end position="55"/>
    </location>
</feature>
<feature type="domain" description="SH3b" evidence="2">
    <location>
        <begin position="57"/>
        <end position="119"/>
    </location>
</feature>
<dbReference type="AlphaFoldDB" id="A0A382GKF0"/>
<sequence>MRLGVFVFVVLLLFRKMAELLQKKFNSLLLHKKKIIQIFVVVFLSSMVFASGSFAKEETHYIKGLGAVLREQPSIQGKTLTKLSRGSEVFIVDTKGIWHKVESGEKQGWILRGQITKVPVKIKKLILGQKIRLHSASGRRVRLRTFTAVVGVRGLVDSKGEKISPYKTDYVALEWLEKQPTDEENSVQFLTFTE</sequence>